<evidence type="ECO:0000313" key="2">
    <source>
        <dbReference type="EMBL" id="NEK56496.1"/>
    </source>
</evidence>
<dbReference type="RefSeq" id="WP_163479678.1">
    <property type="nucleotide sequence ID" value="NZ_JAAGWF010000002.1"/>
</dbReference>
<organism evidence="2 3">
    <name type="scientific">Geodermatophilus sabuli</name>
    <dbReference type="NCBI Taxonomy" id="1564158"/>
    <lineage>
        <taxon>Bacteria</taxon>
        <taxon>Bacillati</taxon>
        <taxon>Actinomycetota</taxon>
        <taxon>Actinomycetes</taxon>
        <taxon>Geodermatophilales</taxon>
        <taxon>Geodermatophilaceae</taxon>
        <taxon>Geodermatophilus</taxon>
    </lineage>
</organism>
<feature type="transmembrane region" description="Helical" evidence="1">
    <location>
        <begin position="12"/>
        <end position="32"/>
    </location>
</feature>
<dbReference type="EMBL" id="JAAGWF010000002">
    <property type="protein sequence ID" value="NEK56496.1"/>
    <property type="molecule type" value="Genomic_DNA"/>
</dbReference>
<keyword evidence="1" id="KW-0472">Membrane</keyword>
<feature type="transmembrane region" description="Helical" evidence="1">
    <location>
        <begin position="44"/>
        <end position="62"/>
    </location>
</feature>
<gene>
    <name evidence="2" type="ORF">GCU56_01220</name>
</gene>
<sequence length="142" mass="14506">MPTVGRTRPKPALALGAALVALTLLIVTGLALREYGPGDMGAGFLWGAAASLAGAGVMAWRVSRRPGSATTFERAWTRTGDERDDALLTRSLAVLGLLAVPLTGVAAIAIGLGARAEMVLTLLLVAEIAVGAVAFAVVDRRS</sequence>
<keyword evidence="1" id="KW-1133">Transmembrane helix</keyword>
<comment type="caution">
    <text evidence="2">The sequence shown here is derived from an EMBL/GenBank/DDBJ whole genome shotgun (WGS) entry which is preliminary data.</text>
</comment>
<keyword evidence="1" id="KW-0812">Transmembrane</keyword>
<proteinExistence type="predicted"/>
<dbReference type="AlphaFoldDB" id="A0A7K3VV40"/>
<feature type="transmembrane region" description="Helical" evidence="1">
    <location>
        <begin position="92"/>
        <end position="112"/>
    </location>
</feature>
<name>A0A7K3VV40_9ACTN</name>
<accession>A0A7K3VV40</accession>
<evidence type="ECO:0000256" key="1">
    <source>
        <dbReference type="SAM" id="Phobius"/>
    </source>
</evidence>
<protein>
    <submittedName>
        <fullName evidence="2">Uncharacterized protein</fullName>
    </submittedName>
</protein>
<keyword evidence="3" id="KW-1185">Reference proteome</keyword>
<dbReference type="Proteomes" id="UP000470246">
    <property type="component" value="Unassembled WGS sequence"/>
</dbReference>
<evidence type="ECO:0000313" key="3">
    <source>
        <dbReference type="Proteomes" id="UP000470246"/>
    </source>
</evidence>
<reference evidence="2 3" key="1">
    <citation type="submission" date="2020-02" db="EMBL/GenBank/DDBJ databases">
        <title>Geodermatophilus sabuli CPCC 205279 I12A-02694.</title>
        <authorList>
            <person name="Jiang Z."/>
        </authorList>
    </citation>
    <scope>NUCLEOTIDE SEQUENCE [LARGE SCALE GENOMIC DNA]</scope>
    <source>
        <strain evidence="2 3">I12A-02694</strain>
    </source>
</reference>
<feature type="transmembrane region" description="Helical" evidence="1">
    <location>
        <begin position="118"/>
        <end position="138"/>
    </location>
</feature>